<feature type="region of interest" description="Disordered" evidence="1">
    <location>
        <begin position="138"/>
        <end position="196"/>
    </location>
</feature>
<evidence type="ECO:0000256" key="1">
    <source>
        <dbReference type="SAM" id="MobiDB-lite"/>
    </source>
</evidence>
<feature type="compositionally biased region" description="Basic and acidic residues" evidence="1">
    <location>
        <begin position="29"/>
        <end position="40"/>
    </location>
</feature>
<feature type="region of interest" description="Disordered" evidence="1">
    <location>
        <begin position="1"/>
        <end position="76"/>
    </location>
</feature>
<keyword evidence="4" id="KW-1185">Reference proteome</keyword>
<evidence type="ECO:0000313" key="3">
    <source>
        <dbReference type="EMBL" id="NYZ23120.1"/>
    </source>
</evidence>
<name>A0ABX2TKF9_9PROT</name>
<feature type="compositionally biased region" description="Polar residues" evidence="1">
    <location>
        <begin position="175"/>
        <end position="196"/>
    </location>
</feature>
<proteinExistence type="predicted"/>
<protein>
    <submittedName>
        <fullName evidence="3">BON domain-containing protein</fullName>
    </submittedName>
</protein>
<evidence type="ECO:0000259" key="2">
    <source>
        <dbReference type="PROSITE" id="PS50914"/>
    </source>
</evidence>
<organism evidence="3 4">
    <name type="scientific">Azospirillum oleiclasticum</name>
    <dbReference type="NCBI Taxonomy" id="2735135"/>
    <lineage>
        <taxon>Bacteria</taxon>
        <taxon>Pseudomonadati</taxon>
        <taxon>Pseudomonadota</taxon>
        <taxon>Alphaproteobacteria</taxon>
        <taxon>Rhodospirillales</taxon>
        <taxon>Azospirillaceae</taxon>
        <taxon>Azospirillum</taxon>
    </lineage>
</organism>
<feature type="compositionally biased region" description="Basic and acidic residues" evidence="1">
    <location>
        <begin position="53"/>
        <end position="67"/>
    </location>
</feature>
<sequence>MQDTAAPARARPGFDAGPARGKPAASGCGEDRASVKRGRDTPAAALLHPSGLQHREERMTPNGDHRGPGPRGHVRSDARVLDDLHDRLTEDPRLDAAGITVQGTGGDVALTGTVAERDAGRIAEHIARSVSGVDHVRNDLRVRRPDPDDRSAYAAATPVSIPGLDGRPGHRASVRPTSGAVTDTGAPTGQTAKRGP</sequence>
<gene>
    <name evidence="3" type="ORF">HND93_25715</name>
</gene>
<evidence type="ECO:0000313" key="4">
    <source>
        <dbReference type="Proteomes" id="UP000584642"/>
    </source>
</evidence>
<dbReference type="PANTHER" id="PTHR34606">
    <property type="entry name" value="BON DOMAIN-CONTAINING PROTEIN"/>
    <property type="match status" value="1"/>
</dbReference>
<dbReference type="InterPro" id="IPR051686">
    <property type="entry name" value="Lipoprotein_DolP"/>
</dbReference>
<comment type="caution">
    <text evidence="3">The sequence shown here is derived from an EMBL/GenBank/DDBJ whole genome shotgun (WGS) entry which is preliminary data.</text>
</comment>
<feature type="domain" description="BON" evidence="2">
    <location>
        <begin position="76"/>
        <end position="144"/>
    </location>
</feature>
<dbReference type="Pfam" id="PF04972">
    <property type="entry name" value="BON"/>
    <property type="match status" value="1"/>
</dbReference>
<dbReference type="EMBL" id="JABFDB010000024">
    <property type="protein sequence ID" value="NYZ23120.1"/>
    <property type="molecule type" value="Genomic_DNA"/>
</dbReference>
<dbReference type="InterPro" id="IPR007055">
    <property type="entry name" value="BON_dom"/>
</dbReference>
<reference evidence="3 4" key="1">
    <citation type="submission" date="2020-05" db="EMBL/GenBank/DDBJ databases">
        <title>Azospirillum oleiclasticum sp. nov, a nitrogen-fixing and heavy crude oil-emulsifying bacterium isolated from the crude oil of Yumen Oilfield.</title>
        <authorList>
            <person name="Wu D."/>
            <person name="Cai M."/>
            <person name="Zhang X."/>
        </authorList>
    </citation>
    <scope>NUCLEOTIDE SEQUENCE [LARGE SCALE GENOMIC DNA]</scope>
    <source>
        <strain evidence="3 4">ROY-1-1-2</strain>
    </source>
</reference>
<dbReference type="PANTHER" id="PTHR34606:SF15">
    <property type="entry name" value="BON DOMAIN-CONTAINING PROTEIN"/>
    <property type="match status" value="1"/>
</dbReference>
<dbReference type="Gene3D" id="3.30.1340.30">
    <property type="match status" value="1"/>
</dbReference>
<accession>A0ABX2TKF9</accession>
<feature type="compositionally biased region" description="Basic and acidic residues" evidence="1">
    <location>
        <begin position="138"/>
        <end position="151"/>
    </location>
</feature>
<dbReference type="Proteomes" id="UP000584642">
    <property type="component" value="Unassembled WGS sequence"/>
</dbReference>
<dbReference type="PROSITE" id="PS50914">
    <property type="entry name" value="BON"/>
    <property type="match status" value="1"/>
</dbReference>